<dbReference type="RefSeq" id="WP_054780956.1">
    <property type="nucleotide sequence ID" value="NZ_JAECSB010000085.1"/>
</dbReference>
<comment type="caution">
    <text evidence="1">The sequence shown here is derived from an EMBL/GenBank/DDBJ whole genome shotgun (WGS) entry which is preliminary data.</text>
</comment>
<accession>A0A8I1A1B2</accession>
<dbReference type="Proteomes" id="UP000627573">
    <property type="component" value="Unassembled WGS sequence"/>
</dbReference>
<protein>
    <submittedName>
        <fullName evidence="1">Transcriptional regulator</fullName>
    </submittedName>
</protein>
<dbReference type="EMBL" id="JAECSB010000085">
    <property type="protein sequence ID" value="MBH5146293.1"/>
    <property type="molecule type" value="Genomic_DNA"/>
</dbReference>
<dbReference type="SUPFAM" id="SSF47413">
    <property type="entry name" value="lambda repressor-like DNA-binding domains"/>
    <property type="match status" value="1"/>
</dbReference>
<gene>
    <name evidence="1" type="ORF">I3517_27190</name>
</gene>
<dbReference type="GO" id="GO:0003677">
    <property type="term" value="F:DNA binding"/>
    <property type="evidence" value="ECO:0007669"/>
    <property type="project" value="InterPro"/>
</dbReference>
<name>A0A8I1A1B2_RHOER</name>
<sequence>MFLLSLDEIERVKRLRNIRGITGLADASGMDRKTWSKAIRDRRPTPQVLDALATLGARPDRVLIAEEPISTSSAA</sequence>
<dbReference type="InterPro" id="IPR001387">
    <property type="entry name" value="Cro/C1-type_HTH"/>
</dbReference>
<organism evidence="1 2">
    <name type="scientific">Rhodococcus erythropolis</name>
    <name type="common">Arthrobacter picolinophilus</name>
    <dbReference type="NCBI Taxonomy" id="1833"/>
    <lineage>
        <taxon>Bacteria</taxon>
        <taxon>Bacillati</taxon>
        <taxon>Actinomycetota</taxon>
        <taxon>Actinomycetes</taxon>
        <taxon>Mycobacteriales</taxon>
        <taxon>Nocardiaceae</taxon>
        <taxon>Rhodococcus</taxon>
        <taxon>Rhodococcus erythropolis group</taxon>
    </lineage>
</organism>
<proteinExistence type="predicted"/>
<evidence type="ECO:0000313" key="1">
    <source>
        <dbReference type="EMBL" id="MBH5146293.1"/>
    </source>
</evidence>
<keyword evidence="2" id="KW-1185">Reference proteome</keyword>
<reference evidence="1 2" key="1">
    <citation type="submission" date="2020-12" db="EMBL/GenBank/DDBJ databases">
        <title>Draft genome sequence of furan degrading bacterial strain FUR100.</title>
        <authorList>
            <person name="Woiski C."/>
        </authorList>
    </citation>
    <scope>NUCLEOTIDE SEQUENCE [LARGE SCALE GENOMIC DNA]</scope>
    <source>
        <strain evidence="1 2">FUR100</strain>
    </source>
</reference>
<dbReference type="InterPro" id="IPR010982">
    <property type="entry name" value="Lambda_DNA-bd_dom_sf"/>
</dbReference>
<dbReference type="CDD" id="cd00093">
    <property type="entry name" value="HTH_XRE"/>
    <property type="match status" value="1"/>
</dbReference>
<evidence type="ECO:0000313" key="2">
    <source>
        <dbReference type="Proteomes" id="UP000627573"/>
    </source>
</evidence>
<dbReference type="AlphaFoldDB" id="A0A8I1A1B2"/>